<evidence type="ECO:0000259" key="2">
    <source>
        <dbReference type="Pfam" id="PF13144"/>
    </source>
</evidence>
<dbReference type="PANTHER" id="PTHR36307">
    <property type="entry name" value="FLAGELLA BASAL BODY P-RING FORMATION PROTEIN FLGA"/>
    <property type="match status" value="1"/>
</dbReference>
<evidence type="ECO:0000256" key="1">
    <source>
        <dbReference type="RuleBase" id="RU362063"/>
    </source>
</evidence>
<comment type="function">
    <text evidence="1">Involved in the assembly process of the P-ring formation. It may associate with FlgF on the rod constituting a structure essential for the P-ring assembly or may act as a modulator protein for the P-ring assembly.</text>
</comment>
<proteinExistence type="inferred from homology"/>
<keyword evidence="3" id="KW-0966">Cell projection</keyword>
<keyword evidence="1" id="KW-1005">Bacterial flagellum biogenesis</keyword>
<reference evidence="3 4" key="1">
    <citation type="submission" date="2019-03" db="EMBL/GenBank/DDBJ databases">
        <title>Genomic Encyclopedia of Type Strains, Phase III (KMG-III): the genomes of soil and plant-associated and newly described type strains.</title>
        <authorList>
            <person name="Whitman W."/>
        </authorList>
    </citation>
    <scope>NUCLEOTIDE SEQUENCE [LARGE SCALE GENOMIC DNA]</scope>
    <source>
        <strain evidence="3 4">CECT 7378</strain>
    </source>
</reference>
<dbReference type="InterPro" id="IPR017585">
    <property type="entry name" value="SAF_FlgA"/>
</dbReference>
<dbReference type="NCBIfam" id="TIGR03170">
    <property type="entry name" value="flgA_cterm"/>
    <property type="match status" value="1"/>
</dbReference>
<organism evidence="3 4">
    <name type="scientific">Marinomonas balearica</name>
    <dbReference type="NCBI Taxonomy" id="491947"/>
    <lineage>
        <taxon>Bacteria</taxon>
        <taxon>Pseudomonadati</taxon>
        <taxon>Pseudomonadota</taxon>
        <taxon>Gammaproteobacteria</taxon>
        <taxon>Oceanospirillales</taxon>
        <taxon>Oceanospirillaceae</taxon>
        <taxon>Marinomonas</taxon>
    </lineage>
</organism>
<accession>A0A4R6M9L8</accession>
<dbReference type="Proteomes" id="UP000294656">
    <property type="component" value="Unassembled WGS sequence"/>
</dbReference>
<sequence length="231" mass="25605">MDSLYRFTILILLIFFNNCSYASQIATQLQQFINEYEIPRLSNIYQGAEIKIELSNTVALNYLPKCNQPIKIENQRPNATKRTNYAISCLSPTWKSFIPVSQSILIDGIKASTPISRGTAITSSNTTIGKVDITTIRGHIYTLKTPPYGLIASRNIRINTFITDSITKQPILVKKGARVLIIAQSGLISVKMNGTAMENGVKGQQIRVKNVSSGRIVYGKVVSDSEVLVNY</sequence>
<dbReference type="PANTHER" id="PTHR36307:SF1">
    <property type="entry name" value="FLAGELLA BASAL BODY P-RING FORMATION PROTEIN FLGA"/>
    <property type="match status" value="1"/>
</dbReference>
<gene>
    <name evidence="3" type="ORF">DFP79_1847</name>
</gene>
<dbReference type="Gene3D" id="3.90.1210.10">
    <property type="entry name" value="Antifreeze-like/N-acetylneuraminic acid synthase C-terminal domain"/>
    <property type="match status" value="1"/>
</dbReference>
<dbReference type="Pfam" id="PF13144">
    <property type="entry name" value="ChapFlgA"/>
    <property type="match status" value="1"/>
</dbReference>
<dbReference type="CDD" id="cd11614">
    <property type="entry name" value="SAF_CpaB_FlgA_like"/>
    <property type="match status" value="1"/>
</dbReference>
<dbReference type="GO" id="GO:0042597">
    <property type="term" value="C:periplasmic space"/>
    <property type="evidence" value="ECO:0007669"/>
    <property type="project" value="UniProtKB-SubCell"/>
</dbReference>
<comment type="caution">
    <text evidence="3">The sequence shown here is derived from an EMBL/GenBank/DDBJ whole genome shotgun (WGS) entry which is preliminary data.</text>
</comment>
<comment type="subcellular location">
    <subcellularLocation>
        <location evidence="1">Periplasm</location>
    </subcellularLocation>
</comment>
<comment type="similarity">
    <text evidence="1">Belongs to the FlgA family.</text>
</comment>
<dbReference type="EMBL" id="SNXC01000011">
    <property type="protein sequence ID" value="TDO98208.1"/>
    <property type="molecule type" value="Genomic_DNA"/>
</dbReference>
<protein>
    <recommendedName>
        <fullName evidence="1">Flagella basal body P-ring formation protein FlgA</fullName>
    </recommendedName>
</protein>
<keyword evidence="3" id="KW-0969">Cilium</keyword>
<evidence type="ECO:0000313" key="3">
    <source>
        <dbReference type="EMBL" id="TDO98208.1"/>
    </source>
</evidence>
<keyword evidence="3" id="KW-0282">Flagellum</keyword>
<dbReference type="OrthoDB" id="1669037at2"/>
<keyword evidence="1" id="KW-0574">Periplasm</keyword>
<evidence type="ECO:0000313" key="4">
    <source>
        <dbReference type="Proteomes" id="UP000294656"/>
    </source>
</evidence>
<name>A0A4R6M9L8_9GAMM</name>
<dbReference type="Gene3D" id="2.30.30.760">
    <property type="match status" value="1"/>
</dbReference>
<dbReference type="AlphaFoldDB" id="A0A4R6M9L8"/>
<feature type="domain" description="Flagella basal body P-ring formation protein FlgA SAF" evidence="2">
    <location>
        <begin position="110"/>
        <end position="229"/>
    </location>
</feature>
<keyword evidence="4" id="KW-1185">Reference proteome</keyword>
<dbReference type="InterPro" id="IPR039246">
    <property type="entry name" value="Flagellar_FlgA"/>
</dbReference>
<dbReference type="RefSeq" id="WP_133503635.1">
    <property type="nucleotide sequence ID" value="NZ_SNXC01000011.1"/>
</dbReference>
<dbReference type="GO" id="GO:0044780">
    <property type="term" value="P:bacterial-type flagellum assembly"/>
    <property type="evidence" value="ECO:0007669"/>
    <property type="project" value="InterPro"/>
</dbReference>